<gene>
    <name evidence="3 4" type="primary">smpB</name>
    <name evidence="4" type="ORF">IPV69_02575</name>
</gene>
<comment type="subcellular location">
    <subcellularLocation>
        <location evidence="3">Cytoplasm</location>
    </subcellularLocation>
    <text evidence="3">The tmRNA-SmpB complex associates with stalled 70S ribosomes.</text>
</comment>
<dbReference type="InterPro" id="IPR000037">
    <property type="entry name" value="SsrA-bd_prot"/>
</dbReference>
<dbReference type="RefSeq" id="WP_206293354.1">
    <property type="nucleotide sequence ID" value="NZ_CP063458.1"/>
</dbReference>
<dbReference type="InterPro" id="IPR020081">
    <property type="entry name" value="SsrA-bd_prot_CS"/>
</dbReference>
<sequence length="156" mass="17928">MSRKNAANLSPRIANRKALHDYFIESKLECGIVLVGSEVKALRAGNAQLAEAFAKVERGELVLHQCHIDPYEQANLMNHIPVRPRKLLAHRKEIKRLAELTKDHGVTLVPLALYFKDGRVKVEIAVGRGKRREDKRASIKEKEMKRDMRRIMTKRQ</sequence>
<organism evidence="4 5">
    <name type="scientific">Humisphaera borealis</name>
    <dbReference type="NCBI Taxonomy" id="2807512"/>
    <lineage>
        <taxon>Bacteria</taxon>
        <taxon>Pseudomonadati</taxon>
        <taxon>Planctomycetota</taxon>
        <taxon>Phycisphaerae</taxon>
        <taxon>Tepidisphaerales</taxon>
        <taxon>Tepidisphaeraceae</taxon>
        <taxon>Humisphaera</taxon>
    </lineage>
</organism>
<dbReference type="NCBIfam" id="NF003843">
    <property type="entry name" value="PRK05422.1"/>
    <property type="match status" value="1"/>
</dbReference>
<dbReference type="PANTHER" id="PTHR30308:SF2">
    <property type="entry name" value="SSRA-BINDING PROTEIN"/>
    <property type="match status" value="1"/>
</dbReference>
<evidence type="ECO:0000313" key="4">
    <source>
        <dbReference type="EMBL" id="QOV90276.1"/>
    </source>
</evidence>
<evidence type="ECO:0000256" key="3">
    <source>
        <dbReference type="HAMAP-Rule" id="MF_00023"/>
    </source>
</evidence>
<keyword evidence="2 3" id="KW-0694">RNA-binding</keyword>
<name>A0A7M2WXS6_9BACT</name>
<dbReference type="NCBIfam" id="TIGR00086">
    <property type="entry name" value="smpB"/>
    <property type="match status" value="1"/>
</dbReference>
<dbReference type="Pfam" id="PF01668">
    <property type="entry name" value="SmpB"/>
    <property type="match status" value="1"/>
</dbReference>
<evidence type="ECO:0000256" key="2">
    <source>
        <dbReference type="ARBA" id="ARBA00022884"/>
    </source>
</evidence>
<proteinExistence type="inferred from homology"/>
<dbReference type="CDD" id="cd09294">
    <property type="entry name" value="SmpB"/>
    <property type="match status" value="1"/>
</dbReference>
<keyword evidence="1 3" id="KW-0963">Cytoplasm</keyword>
<dbReference type="GO" id="GO:0070929">
    <property type="term" value="P:trans-translation"/>
    <property type="evidence" value="ECO:0007669"/>
    <property type="project" value="UniProtKB-UniRule"/>
</dbReference>
<reference evidence="4 5" key="1">
    <citation type="submission" date="2020-10" db="EMBL/GenBank/DDBJ databases">
        <title>Wide distribution of Phycisphaera-like planctomycetes from WD2101 soil group in peatlands and genome analysis of the first cultivated representative.</title>
        <authorList>
            <person name="Dedysh S.N."/>
            <person name="Beletsky A.V."/>
            <person name="Ivanova A."/>
            <person name="Kulichevskaya I.S."/>
            <person name="Suzina N.E."/>
            <person name="Philippov D.A."/>
            <person name="Rakitin A.L."/>
            <person name="Mardanov A.V."/>
            <person name="Ravin N.V."/>
        </authorList>
    </citation>
    <scope>NUCLEOTIDE SEQUENCE [LARGE SCALE GENOMIC DNA]</scope>
    <source>
        <strain evidence="4 5">M1803</strain>
    </source>
</reference>
<dbReference type="PROSITE" id="PS01317">
    <property type="entry name" value="SSRP"/>
    <property type="match status" value="1"/>
</dbReference>
<comment type="similarity">
    <text evidence="3">Belongs to the SmpB family.</text>
</comment>
<dbReference type="InterPro" id="IPR023620">
    <property type="entry name" value="SmpB"/>
</dbReference>
<dbReference type="Gene3D" id="2.40.280.10">
    <property type="match status" value="1"/>
</dbReference>
<dbReference type="AlphaFoldDB" id="A0A7M2WXS6"/>
<dbReference type="PANTHER" id="PTHR30308">
    <property type="entry name" value="TMRNA-BINDING COMPONENT OF TRANS-TRANSLATION TAGGING COMPLEX"/>
    <property type="match status" value="1"/>
</dbReference>
<dbReference type="HAMAP" id="MF_00023">
    <property type="entry name" value="SmpB"/>
    <property type="match status" value="1"/>
</dbReference>
<keyword evidence="5" id="KW-1185">Reference proteome</keyword>
<dbReference type="Proteomes" id="UP000593765">
    <property type="component" value="Chromosome"/>
</dbReference>
<evidence type="ECO:0000313" key="5">
    <source>
        <dbReference type="Proteomes" id="UP000593765"/>
    </source>
</evidence>
<comment type="function">
    <text evidence="3">Required for rescue of stalled ribosomes mediated by trans-translation. Binds to transfer-messenger RNA (tmRNA), required for stable association of tmRNA with ribosomes. tmRNA and SmpB together mimic tRNA shape, replacing the anticodon stem-loop with SmpB. tmRNA is encoded by the ssrA gene; the 2 termini fold to resemble tRNA(Ala) and it encodes a 'tag peptide', a short internal open reading frame. During trans-translation Ala-aminoacylated tmRNA acts like a tRNA, entering the A-site of stalled ribosomes, displacing the stalled mRNA. The ribosome then switches to translate the ORF on the tmRNA; the nascent peptide is terminated with the 'tag peptide' encoded by the tmRNA and targeted for degradation. The ribosome is freed to recommence translation, which seems to be the essential function of trans-translation.</text>
</comment>
<evidence type="ECO:0000256" key="1">
    <source>
        <dbReference type="ARBA" id="ARBA00022490"/>
    </source>
</evidence>
<dbReference type="KEGG" id="hbs:IPV69_02575"/>
<dbReference type="GO" id="GO:0003723">
    <property type="term" value="F:RNA binding"/>
    <property type="evidence" value="ECO:0007669"/>
    <property type="project" value="UniProtKB-UniRule"/>
</dbReference>
<dbReference type="GO" id="GO:0070930">
    <property type="term" value="P:trans-translation-dependent protein tagging"/>
    <property type="evidence" value="ECO:0007669"/>
    <property type="project" value="TreeGrafter"/>
</dbReference>
<protein>
    <recommendedName>
        <fullName evidence="3">SsrA-binding protein</fullName>
    </recommendedName>
    <alternativeName>
        <fullName evidence="3">Small protein B</fullName>
    </alternativeName>
</protein>
<dbReference type="SUPFAM" id="SSF74982">
    <property type="entry name" value="Small protein B (SmpB)"/>
    <property type="match status" value="1"/>
</dbReference>
<dbReference type="EMBL" id="CP063458">
    <property type="protein sequence ID" value="QOV90276.1"/>
    <property type="molecule type" value="Genomic_DNA"/>
</dbReference>
<accession>A0A7M2WXS6</accession>
<dbReference type="GO" id="GO:0005829">
    <property type="term" value="C:cytosol"/>
    <property type="evidence" value="ECO:0007669"/>
    <property type="project" value="TreeGrafter"/>
</dbReference>